<dbReference type="Proteomes" id="UP000054498">
    <property type="component" value="Unassembled WGS sequence"/>
</dbReference>
<dbReference type="AlphaFoldDB" id="A0A0D2LHK5"/>
<name>A0A0D2LHK5_9CHLO</name>
<dbReference type="PANTHER" id="PTHR34217:SF1">
    <property type="entry name" value="CARBOXYPEPTIDASE 1"/>
    <property type="match status" value="1"/>
</dbReference>
<gene>
    <name evidence="1" type="ORF">MNEG_16445</name>
</gene>
<reference evidence="1 2" key="1">
    <citation type="journal article" date="2013" name="BMC Genomics">
        <title>Reconstruction of the lipid metabolism for the microalga Monoraphidium neglectum from its genome sequence reveals characteristics suitable for biofuel production.</title>
        <authorList>
            <person name="Bogen C."/>
            <person name="Al-Dilaimi A."/>
            <person name="Albersmeier A."/>
            <person name="Wichmann J."/>
            <person name="Grundmann M."/>
            <person name="Rupp O."/>
            <person name="Lauersen K.J."/>
            <person name="Blifernez-Klassen O."/>
            <person name="Kalinowski J."/>
            <person name="Goesmann A."/>
            <person name="Mussgnug J.H."/>
            <person name="Kruse O."/>
        </authorList>
    </citation>
    <scope>NUCLEOTIDE SEQUENCE [LARGE SCALE GENOMIC DNA]</scope>
    <source>
        <strain evidence="1 2">SAG 48.87</strain>
    </source>
</reference>
<accession>A0A0D2LHK5</accession>
<dbReference type="GO" id="GO:0004181">
    <property type="term" value="F:metallocarboxypeptidase activity"/>
    <property type="evidence" value="ECO:0007669"/>
    <property type="project" value="InterPro"/>
</dbReference>
<keyword evidence="2" id="KW-1185">Reference proteome</keyword>
<dbReference type="Pfam" id="PF02074">
    <property type="entry name" value="Peptidase_M32"/>
    <property type="match status" value="1"/>
</dbReference>
<dbReference type="PANTHER" id="PTHR34217">
    <property type="entry name" value="METAL-DEPENDENT CARBOXYPEPTIDASE"/>
    <property type="match status" value="1"/>
</dbReference>
<dbReference type="PROSITE" id="PS52034">
    <property type="entry name" value="PEPTIDASE_M32"/>
    <property type="match status" value="1"/>
</dbReference>
<dbReference type="OrthoDB" id="10467101at2759"/>
<dbReference type="SUPFAM" id="SSF55486">
    <property type="entry name" value="Metalloproteases ('zincins'), catalytic domain"/>
    <property type="match status" value="1"/>
</dbReference>
<dbReference type="GeneID" id="25734205"/>
<evidence type="ECO:0000313" key="2">
    <source>
        <dbReference type="Proteomes" id="UP000054498"/>
    </source>
</evidence>
<dbReference type="InterPro" id="IPR001333">
    <property type="entry name" value="Peptidase_M32_Taq"/>
</dbReference>
<dbReference type="EMBL" id="KK106581">
    <property type="protein sequence ID" value="KIY91519.1"/>
    <property type="molecule type" value="Genomic_DNA"/>
</dbReference>
<organism evidence="1 2">
    <name type="scientific">Monoraphidium neglectum</name>
    <dbReference type="NCBI Taxonomy" id="145388"/>
    <lineage>
        <taxon>Eukaryota</taxon>
        <taxon>Viridiplantae</taxon>
        <taxon>Chlorophyta</taxon>
        <taxon>core chlorophytes</taxon>
        <taxon>Chlorophyceae</taxon>
        <taxon>CS clade</taxon>
        <taxon>Sphaeropleales</taxon>
        <taxon>Selenastraceae</taxon>
        <taxon>Monoraphidium</taxon>
    </lineage>
</organism>
<evidence type="ECO:0008006" key="3">
    <source>
        <dbReference type="Google" id="ProtNLM"/>
    </source>
</evidence>
<dbReference type="RefSeq" id="XP_013890539.1">
    <property type="nucleotide sequence ID" value="XM_014035085.1"/>
</dbReference>
<proteinExistence type="predicted"/>
<dbReference type="Gene3D" id="1.10.1370.30">
    <property type="match status" value="1"/>
</dbReference>
<dbReference type="STRING" id="145388.A0A0D2LHK5"/>
<dbReference type="KEGG" id="mng:MNEG_16445"/>
<evidence type="ECO:0000313" key="1">
    <source>
        <dbReference type="EMBL" id="KIY91519.1"/>
    </source>
</evidence>
<dbReference type="GO" id="GO:0006508">
    <property type="term" value="P:proteolysis"/>
    <property type="evidence" value="ECO:0007669"/>
    <property type="project" value="InterPro"/>
</dbReference>
<sequence>MATATEAPVATQQAYEKLCGKLRELNALEGISGLLGWDEMVMMPPGAAESRGAQKSALAGVIYDKKTDKEVGALLEELKKQVGPPQISTSC</sequence>
<protein>
    <recommendedName>
        <fullName evidence="3">Carboxypeptidase Taq</fullName>
    </recommendedName>
</protein>